<name>A0A0S4TE67_CRYHO</name>
<dbReference type="AlphaFoldDB" id="A0A0S4TE67"/>
<accession>A0A0S4TE67</accession>
<sequence length="651" mass="77012">MKFENEEYYEKITDKDREFSSYSETSNSYLCSNKEENYKEISTKSFHTTPKRLLKYNKNESDNESLQQKIRSKKIARNELSELKRIEIELVKEMDSARSTSRNSSENRKKYENYLLKRTDKISLLELEILTETINIDSNNNDQSALIQDILSFIDRLKNLFAILNNKKIQFPLDYYQKWVLEYNQIINNLYNTNKESSTNYENYFKLNVESVKLIRSFFYYFQNLSELFVKEKKNNKKILNNNMVLKQDNIKLSHLIKSLKINPNKETEKKSNGLSIEKTLEVSIINKNTTGKQFSDALVGTDEPICLINNNVNNDDINNILIDLIPNKNKQTLSKIDSINEISMLRTGRFQDAQNYREGIMKITQEYNGLYDRTRNEYIERLLERQKNHDMEIKLMISSHKEDIDKMNDYFIEEKRKISEQHDRQLNELLQENKRKIDIMKSDHSLELRLVQQKYKQIINDNNKEKDNSIQAFKIKFEHILIDMESNKDRELLNMQIEYEDKINELKENYKNIIDNLELELQRKELQFQEEKKMIINEFVTAHKREVEILKSQSIKSFDFERDIDSQLITDTNISSNDNNNDENIESNKKDKIILGDDKKYNEIIKRLDNITSRSSSKAESGKIGLFENKHSSTTNSTASSSAIPSNNIC</sequence>
<dbReference type="VEuPathDB" id="CryptoDB:GY17_00003326"/>
<reference evidence="4 5" key="3">
    <citation type="submission" date="2017-10" db="EMBL/GenBank/DDBJ databases">
        <title>Consistent, comparative and evidence-based genome annotation and re-annotation for the closely-related species, Cryptosporidium parvum, C. hominis and C. tyzzeri.</title>
        <authorList>
            <person name="Baptista R.P."/>
            <person name="Li Y."/>
            <person name="Sateriale A."/>
            <person name="Striepen B."/>
            <person name="Kissinger J.C."/>
        </authorList>
    </citation>
    <scope>NUCLEOTIDE SEQUENCE [LARGE SCALE GENOMIC DNA]</scope>
    <source>
        <strain evidence="4">30976</strain>
    </source>
</reference>
<evidence type="ECO:0000256" key="1">
    <source>
        <dbReference type="SAM" id="Coils"/>
    </source>
</evidence>
<reference evidence="3" key="2">
    <citation type="submission" date="2015-08" db="EMBL/GenBank/DDBJ databases">
        <authorList>
            <person name="Babu N.S."/>
            <person name="Beckwith C.J."/>
            <person name="Beseler K.G."/>
            <person name="Brison A."/>
            <person name="Carone J.V."/>
            <person name="Caskin T.P."/>
            <person name="Diamond M."/>
            <person name="Durham M.E."/>
            <person name="Foxe J.M."/>
            <person name="Go M."/>
            <person name="Henderson B.A."/>
            <person name="Jones I.B."/>
            <person name="McGettigan J.A."/>
            <person name="Micheletti S.J."/>
            <person name="Nasrallah M.E."/>
            <person name="Ortiz D."/>
            <person name="Piller C.R."/>
            <person name="Privatt S.R."/>
            <person name="Schneider S.L."/>
            <person name="Sharp S."/>
            <person name="Smith T.C."/>
            <person name="Stanton J.D."/>
            <person name="Ullery H.E."/>
            <person name="Wilson R.J."/>
            <person name="Serrano M.G."/>
            <person name="Buck G."/>
            <person name="Lee V."/>
            <person name="Wang Y."/>
            <person name="Carvalho R."/>
            <person name="Voegtly L."/>
            <person name="Shi R."/>
            <person name="Duckworth R."/>
            <person name="Johnson A."/>
            <person name="Loviza R."/>
            <person name="Walstead R."/>
            <person name="Shah Z."/>
            <person name="Kiflezghi M."/>
            <person name="Wade K."/>
            <person name="Ball S.L."/>
            <person name="Bradley K.W."/>
            <person name="Asai D.J."/>
            <person name="Bowman C.A."/>
            <person name="Russell D.A."/>
            <person name="Pope W.H."/>
            <person name="Jacobs-Sera D."/>
            <person name="Hendrix R.W."/>
            <person name="Hatfull G.F."/>
        </authorList>
    </citation>
    <scope>NUCLEOTIDE SEQUENCE [LARGE SCALE GENOMIC DNA]</scope>
</reference>
<dbReference type="EMBL" id="LN877950">
    <property type="protein sequence ID" value="CUV05562.1"/>
    <property type="molecule type" value="Genomic_DNA"/>
</dbReference>
<gene>
    <name evidence="3" type="ORF">CHUDEA4_1820</name>
    <name evidence="4" type="ORF">GY17_00003326</name>
</gene>
<feature type="coiled-coil region" evidence="1">
    <location>
        <begin position="497"/>
        <end position="535"/>
    </location>
</feature>
<dbReference type="Proteomes" id="UP001429100">
    <property type="component" value="Unassembled WGS sequence"/>
</dbReference>
<protein>
    <submittedName>
        <fullName evidence="3">Uncharacterized protein</fullName>
    </submittedName>
</protein>
<feature type="compositionally biased region" description="Low complexity" evidence="2">
    <location>
        <begin position="633"/>
        <end position="651"/>
    </location>
</feature>
<proteinExistence type="predicted"/>
<evidence type="ECO:0000313" key="3">
    <source>
        <dbReference type="EMBL" id="CUV05562.1"/>
    </source>
</evidence>
<keyword evidence="1" id="KW-0175">Coiled coil</keyword>
<reference evidence="4 5" key="1">
    <citation type="submission" date="2014-11" db="EMBL/GenBank/DDBJ databases">
        <title>Comparative genomic analysis of Cryptosporidium hominis reveals occurrence of genetic recombination in virulent subtypes.</title>
        <authorList>
            <person name="Guo Y."/>
            <person name="Tang K."/>
            <person name="Frace M."/>
            <person name="Li N."/>
            <person name="Roellig D.M."/>
            <person name="Sammons S."/>
            <person name="Knipe K."/>
            <person name="Rowe L."/>
            <person name="Feng Y."/>
            <person name="Xiao L."/>
        </authorList>
    </citation>
    <scope>NUCLEOTIDE SEQUENCE [LARGE SCALE GENOMIC DNA]</scope>
    <source>
        <strain evidence="4">30976</strain>
    </source>
</reference>
<dbReference type="EMBL" id="JTAI01000023">
    <property type="protein sequence ID" value="PPS92680.1"/>
    <property type="molecule type" value="Genomic_DNA"/>
</dbReference>
<keyword evidence="5" id="KW-1185">Reference proteome</keyword>
<evidence type="ECO:0000313" key="5">
    <source>
        <dbReference type="Proteomes" id="UP001429100"/>
    </source>
</evidence>
<evidence type="ECO:0000313" key="4">
    <source>
        <dbReference type="EMBL" id="PPS92680.1"/>
    </source>
</evidence>
<dbReference type="VEuPathDB" id="CryptoDB:CHUDEA4_1820"/>
<evidence type="ECO:0000256" key="2">
    <source>
        <dbReference type="SAM" id="MobiDB-lite"/>
    </source>
</evidence>
<dbReference type="OrthoDB" id="341175at2759"/>
<dbReference type="VEuPathDB" id="CryptoDB:ChTU502y2012_295g0130"/>
<dbReference type="VEuPathDB" id="CryptoDB:Chro.40205"/>
<dbReference type="Proteomes" id="UP000199752">
    <property type="component" value="Chromosome 4"/>
</dbReference>
<feature type="region of interest" description="Disordered" evidence="2">
    <location>
        <begin position="630"/>
        <end position="651"/>
    </location>
</feature>
<organism evidence="3">
    <name type="scientific">Cryptosporidium hominis</name>
    <dbReference type="NCBI Taxonomy" id="237895"/>
    <lineage>
        <taxon>Eukaryota</taxon>
        <taxon>Sar</taxon>
        <taxon>Alveolata</taxon>
        <taxon>Apicomplexa</taxon>
        <taxon>Conoidasida</taxon>
        <taxon>Coccidia</taxon>
        <taxon>Eucoccidiorida</taxon>
        <taxon>Eimeriorina</taxon>
        <taxon>Cryptosporidiidae</taxon>
        <taxon>Cryptosporidium</taxon>
    </lineage>
</organism>
<feature type="coiled-coil region" evidence="1">
    <location>
        <begin position="413"/>
        <end position="469"/>
    </location>
</feature>